<proteinExistence type="predicted"/>
<keyword evidence="3" id="KW-1185">Reference proteome</keyword>
<name>A0ABR1IYK9_9AGAR</name>
<gene>
    <name evidence="2" type="ORF">VKT23_016665</name>
</gene>
<sequence length="208" mass="23359">MKEHAEQAAKQKKNKQRKHQESSGTVTAEEMQPPTNALAKHTQAAIPIPTLFSLEHDSPVSSTVYVGLRDEPTNQGSHGEYSLKDLVRQNSRFKFDEIEWDGKTPMPILDSEQRLSGLLAGRPDDPQWDKCHRQGCRAISKLRSRCAFTKKQKKGRRGPFPALNVELSHGSGQKRPGNLIHNEHNQSVLNTLTMHPTFQRMSGFTTGV</sequence>
<evidence type="ECO:0000313" key="2">
    <source>
        <dbReference type="EMBL" id="KAK7441184.1"/>
    </source>
</evidence>
<dbReference type="EMBL" id="JBANRG010000064">
    <property type="protein sequence ID" value="KAK7441184.1"/>
    <property type="molecule type" value="Genomic_DNA"/>
</dbReference>
<evidence type="ECO:0000256" key="1">
    <source>
        <dbReference type="SAM" id="MobiDB-lite"/>
    </source>
</evidence>
<feature type="region of interest" description="Disordered" evidence="1">
    <location>
        <begin position="152"/>
        <end position="178"/>
    </location>
</feature>
<dbReference type="Proteomes" id="UP001498398">
    <property type="component" value="Unassembled WGS sequence"/>
</dbReference>
<comment type="caution">
    <text evidence="2">The sequence shown here is derived from an EMBL/GenBank/DDBJ whole genome shotgun (WGS) entry which is preliminary data.</text>
</comment>
<organism evidence="2 3">
    <name type="scientific">Marasmiellus scandens</name>
    <dbReference type="NCBI Taxonomy" id="2682957"/>
    <lineage>
        <taxon>Eukaryota</taxon>
        <taxon>Fungi</taxon>
        <taxon>Dikarya</taxon>
        <taxon>Basidiomycota</taxon>
        <taxon>Agaricomycotina</taxon>
        <taxon>Agaricomycetes</taxon>
        <taxon>Agaricomycetidae</taxon>
        <taxon>Agaricales</taxon>
        <taxon>Marasmiineae</taxon>
        <taxon>Omphalotaceae</taxon>
        <taxon>Marasmiellus</taxon>
    </lineage>
</organism>
<reference evidence="2 3" key="1">
    <citation type="submission" date="2024-01" db="EMBL/GenBank/DDBJ databases">
        <title>A draft genome for the cacao thread blight pathogen Marasmiellus scandens.</title>
        <authorList>
            <person name="Baruah I.K."/>
            <person name="Leung J."/>
            <person name="Bukari Y."/>
            <person name="Amoako-Attah I."/>
            <person name="Meinhardt L.W."/>
            <person name="Bailey B.A."/>
            <person name="Cohen S.P."/>
        </authorList>
    </citation>
    <scope>NUCLEOTIDE SEQUENCE [LARGE SCALE GENOMIC DNA]</scope>
    <source>
        <strain evidence="2 3">GH-19</strain>
    </source>
</reference>
<protein>
    <submittedName>
        <fullName evidence="2">Uncharacterized protein</fullName>
    </submittedName>
</protein>
<evidence type="ECO:0000313" key="3">
    <source>
        <dbReference type="Proteomes" id="UP001498398"/>
    </source>
</evidence>
<accession>A0ABR1IYK9</accession>
<feature type="region of interest" description="Disordered" evidence="1">
    <location>
        <begin position="1"/>
        <end position="42"/>
    </location>
</feature>